<sequence>MAKRFVWLLLPLLCLAMVFCLPAQAAGIEAVVEKAVEQARQELGGLDKASEVACLTNAGYSAYKGESTLIALDVLAKVLPVSPGKGNLLVRPAKASDPLYFMFIKKAGPEKLMAVYTLEKSGALKYGPALNIFIGKGTSFKPFNQAYGPMAFNLVTLANGWAMGLPHDIMRAALIHGHLCCGVFTGYFTTRFIEKKIPLQKGENYVYVGAPAWCQDDYIIDYMRLTPGTHGYVTMAFPWSKNWPTKEKDYTQLGGVVVRFNRKTNLGKAYVLKFDWRHEEFKKYMAMPDLKLDWRGQPWLHNAYDRFFMTRLEEPEMFVSIQKTSDINGVGDLNAIIGLGANPLAKILGPRVAD</sequence>
<evidence type="ECO:0000313" key="3">
    <source>
        <dbReference type="EMBL" id="KIX14451.1"/>
    </source>
</evidence>
<dbReference type="RefSeq" id="WP_044348257.1">
    <property type="nucleotide sequence ID" value="NZ_AZAC01000011.1"/>
</dbReference>
<dbReference type="STRING" id="1429043.X474_10110"/>
<feature type="domain" description="Formylmethanofuran dehydrogenase subunit E" evidence="2">
    <location>
        <begin position="175"/>
        <end position="284"/>
    </location>
</feature>
<dbReference type="InterPro" id="IPR003814">
    <property type="entry name" value="FmdEsu_dom"/>
</dbReference>
<keyword evidence="4" id="KW-1185">Reference proteome</keyword>
<dbReference type="Proteomes" id="UP000032233">
    <property type="component" value="Unassembled WGS sequence"/>
</dbReference>
<dbReference type="SUPFAM" id="SSF143555">
    <property type="entry name" value="FwdE-like"/>
    <property type="match status" value="1"/>
</dbReference>
<protein>
    <recommendedName>
        <fullName evidence="2">Formylmethanofuran dehydrogenase subunit E domain-containing protein</fullName>
    </recommendedName>
</protein>
<keyword evidence="1" id="KW-0732">Signal</keyword>
<dbReference type="Pfam" id="PF02663">
    <property type="entry name" value="FmdE"/>
    <property type="match status" value="1"/>
</dbReference>
<organism evidence="3 4">
    <name type="scientific">Dethiosulfatarculus sandiegensis</name>
    <dbReference type="NCBI Taxonomy" id="1429043"/>
    <lineage>
        <taxon>Bacteria</taxon>
        <taxon>Pseudomonadati</taxon>
        <taxon>Thermodesulfobacteriota</taxon>
        <taxon>Desulfarculia</taxon>
        <taxon>Desulfarculales</taxon>
        <taxon>Desulfarculaceae</taxon>
        <taxon>Dethiosulfatarculus</taxon>
    </lineage>
</organism>
<dbReference type="AlphaFoldDB" id="A0A0D2JFG2"/>
<accession>A0A0D2JFG2</accession>
<gene>
    <name evidence="3" type="ORF">X474_10110</name>
</gene>
<dbReference type="EMBL" id="AZAC01000011">
    <property type="protein sequence ID" value="KIX14451.1"/>
    <property type="molecule type" value="Genomic_DNA"/>
</dbReference>
<dbReference type="Gene3D" id="3.30.1330.130">
    <property type="match status" value="1"/>
</dbReference>
<proteinExistence type="predicted"/>
<name>A0A0D2JFG2_9BACT</name>
<evidence type="ECO:0000259" key="2">
    <source>
        <dbReference type="Pfam" id="PF02663"/>
    </source>
</evidence>
<dbReference type="InParanoid" id="A0A0D2JFG2"/>
<comment type="caution">
    <text evidence="3">The sequence shown here is derived from an EMBL/GenBank/DDBJ whole genome shotgun (WGS) entry which is preliminary data.</text>
</comment>
<feature type="chain" id="PRO_5002261592" description="Formylmethanofuran dehydrogenase subunit E domain-containing protein" evidence="1">
    <location>
        <begin position="26"/>
        <end position="354"/>
    </location>
</feature>
<dbReference type="OrthoDB" id="5417016at2"/>
<evidence type="ECO:0000313" key="4">
    <source>
        <dbReference type="Proteomes" id="UP000032233"/>
    </source>
</evidence>
<feature type="signal peptide" evidence="1">
    <location>
        <begin position="1"/>
        <end position="25"/>
    </location>
</feature>
<evidence type="ECO:0000256" key="1">
    <source>
        <dbReference type="SAM" id="SignalP"/>
    </source>
</evidence>
<reference evidence="3 4" key="1">
    <citation type="submission" date="2013-11" db="EMBL/GenBank/DDBJ databases">
        <title>Metagenomic analysis of a methanogenic consortium involved in long chain n-alkane degradation.</title>
        <authorList>
            <person name="Davidova I.A."/>
            <person name="Callaghan A.V."/>
            <person name="Wawrik B."/>
            <person name="Pruitt S."/>
            <person name="Marks C."/>
            <person name="Duncan K.E."/>
            <person name="Suflita J.M."/>
        </authorList>
    </citation>
    <scope>NUCLEOTIDE SEQUENCE [LARGE SCALE GENOMIC DNA]</scope>
    <source>
        <strain evidence="3 4">SPR</strain>
    </source>
</reference>